<dbReference type="EMBL" id="CP063361">
    <property type="protein sequence ID" value="UOD27747.1"/>
    <property type="molecule type" value="Genomic_DNA"/>
</dbReference>
<reference evidence="1 2" key="1">
    <citation type="submission" date="2020-10" db="EMBL/GenBank/DDBJ databases">
        <title>Genome analysis of Massilia species.</title>
        <authorList>
            <person name="Jung D.-H."/>
        </authorList>
    </citation>
    <scope>NUCLEOTIDE SEQUENCE [LARGE SCALE GENOMIC DNA]</scope>
    <source>
        <strain evidence="2">sipir</strain>
    </source>
</reference>
<keyword evidence="2" id="KW-1185">Reference proteome</keyword>
<sequence length="81" mass="8912">MQARGYESGIRRACPAPMERLALASARLSDSLTEGKSLRDFLPFASAFKKPPEGGFFLLNIIPYRNQNHAGDNRSAACINQ</sequence>
<dbReference type="Proteomes" id="UP000831532">
    <property type="component" value="Chromosome"/>
</dbReference>
<accession>A0ABY3ZZG4</accession>
<organism evidence="1 2">
    <name type="scientific">Massilia violaceinigra</name>
    <dbReference type="NCBI Taxonomy" id="2045208"/>
    <lineage>
        <taxon>Bacteria</taxon>
        <taxon>Pseudomonadati</taxon>
        <taxon>Pseudomonadota</taxon>
        <taxon>Betaproteobacteria</taxon>
        <taxon>Burkholderiales</taxon>
        <taxon>Oxalobacteraceae</taxon>
        <taxon>Telluria group</taxon>
        <taxon>Massilia</taxon>
    </lineage>
</organism>
<evidence type="ECO:0000313" key="2">
    <source>
        <dbReference type="Proteomes" id="UP000831532"/>
    </source>
</evidence>
<gene>
    <name evidence="1" type="ORF">INH39_19845</name>
</gene>
<protein>
    <submittedName>
        <fullName evidence="1">Uncharacterized protein</fullName>
    </submittedName>
</protein>
<proteinExistence type="predicted"/>
<name>A0ABY3ZZG4_9BURK</name>
<evidence type="ECO:0000313" key="1">
    <source>
        <dbReference type="EMBL" id="UOD27747.1"/>
    </source>
</evidence>
<dbReference type="RefSeq" id="WP_243488970.1">
    <property type="nucleotide sequence ID" value="NZ_CP063361.1"/>
</dbReference>